<dbReference type="InterPro" id="IPR016181">
    <property type="entry name" value="Acyl_CoA_acyltransferase"/>
</dbReference>
<gene>
    <name evidence="2" type="ORF">ONZ52_24255</name>
</gene>
<comment type="caution">
    <text evidence="2">The sequence shown here is derived from an EMBL/GenBank/DDBJ whole genome shotgun (WGS) entry which is preliminary data.</text>
</comment>
<reference evidence="2" key="1">
    <citation type="submission" date="2022-11" db="EMBL/GenBank/DDBJ databases">
        <title>Marinomonas sp. nov., isolated from marine algae.</title>
        <authorList>
            <person name="Choi D.G."/>
            <person name="Kim J.M."/>
            <person name="Lee J.K."/>
            <person name="Baek J.H."/>
            <person name="Jeon C.O."/>
        </authorList>
    </citation>
    <scope>NUCLEOTIDE SEQUENCE</scope>
    <source>
        <strain evidence="2">KJ51-3</strain>
    </source>
</reference>
<protein>
    <submittedName>
        <fullName evidence="2">GNAT family N-acetyltransferase</fullName>
    </submittedName>
</protein>
<dbReference type="RefSeq" id="WP_265221119.1">
    <property type="nucleotide sequence ID" value="NZ_JAPEUL010000012.1"/>
</dbReference>
<dbReference type="SUPFAM" id="SSF55729">
    <property type="entry name" value="Acyl-CoA N-acyltransferases (Nat)"/>
    <property type="match status" value="1"/>
</dbReference>
<evidence type="ECO:0000313" key="3">
    <source>
        <dbReference type="Proteomes" id="UP001431181"/>
    </source>
</evidence>
<dbReference type="PROSITE" id="PS51186">
    <property type="entry name" value="GNAT"/>
    <property type="match status" value="1"/>
</dbReference>
<feature type="domain" description="N-acetyltransferase" evidence="1">
    <location>
        <begin position="5"/>
        <end position="166"/>
    </location>
</feature>
<dbReference type="Pfam" id="PF13302">
    <property type="entry name" value="Acetyltransf_3"/>
    <property type="match status" value="1"/>
</dbReference>
<proteinExistence type="predicted"/>
<evidence type="ECO:0000313" key="2">
    <source>
        <dbReference type="EMBL" id="MCW4631815.1"/>
    </source>
</evidence>
<name>A0ABT3KMN5_9GAMM</name>
<dbReference type="InterPro" id="IPR000182">
    <property type="entry name" value="GNAT_dom"/>
</dbReference>
<dbReference type="InterPro" id="IPR051531">
    <property type="entry name" value="N-acetyltransferase"/>
</dbReference>
<keyword evidence="3" id="KW-1185">Reference proteome</keyword>
<accession>A0ABT3KMN5</accession>
<dbReference type="Proteomes" id="UP001431181">
    <property type="component" value="Unassembled WGS sequence"/>
</dbReference>
<organism evidence="2 3">
    <name type="scientific">Marinomonas rhodophyticola</name>
    <dbReference type="NCBI Taxonomy" id="2992803"/>
    <lineage>
        <taxon>Bacteria</taxon>
        <taxon>Pseudomonadati</taxon>
        <taxon>Pseudomonadota</taxon>
        <taxon>Gammaproteobacteria</taxon>
        <taxon>Oceanospirillales</taxon>
        <taxon>Oceanospirillaceae</taxon>
        <taxon>Marinomonas</taxon>
    </lineage>
</organism>
<dbReference type="PANTHER" id="PTHR43792">
    <property type="entry name" value="GNAT FAMILY, PUTATIVE (AFU_ORTHOLOGUE AFUA_3G00765)-RELATED-RELATED"/>
    <property type="match status" value="1"/>
</dbReference>
<dbReference type="Gene3D" id="3.40.630.30">
    <property type="match status" value="1"/>
</dbReference>
<dbReference type="EMBL" id="JAPEUL010000012">
    <property type="protein sequence ID" value="MCW4631815.1"/>
    <property type="molecule type" value="Genomic_DNA"/>
</dbReference>
<evidence type="ECO:0000259" key="1">
    <source>
        <dbReference type="PROSITE" id="PS51186"/>
    </source>
</evidence>
<sequence>MKKILTIRQGTEADLRNIMLFEFRNRAWFARFLPYQMLCRQTEAYFKPLLSSTLNGVQYLVCLPNNVLIGRFSVQFLDSKKHCIEISYRIAKHFTNRGIATYALKHLLLIWASHGIREVYARVSDHNKASIKVLLACGFEFLEVQTDAINLASKIHDSLVFRWDAEEFTHGLPILDKATVYSEH</sequence>